<feature type="transmembrane region" description="Helical" evidence="5">
    <location>
        <begin position="126"/>
        <end position="147"/>
    </location>
</feature>
<name>A0A1F7SE48_9BACT</name>
<dbReference type="EMBL" id="MGDI01000040">
    <property type="protein sequence ID" value="OGL51524.1"/>
    <property type="molecule type" value="Genomic_DNA"/>
</dbReference>
<gene>
    <name evidence="7" type="ORF">A3G31_03455</name>
</gene>
<feature type="transmembrane region" description="Helical" evidence="5">
    <location>
        <begin position="93"/>
        <end position="114"/>
    </location>
</feature>
<feature type="domain" description="J" evidence="6">
    <location>
        <begin position="336"/>
        <end position="400"/>
    </location>
</feature>
<accession>A0A1F7SE48</accession>
<dbReference type="PANTHER" id="PTHR44140">
    <property type="entry name" value="LD25575P"/>
    <property type="match status" value="1"/>
</dbReference>
<keyword evidence="2" id="KW-0732">Signal</keyword>
<keyword evidence="4" id="KW-0175">Coiled coil</keyword>
<organism evidence="7 8">
    <name type="scientific">Candidatus Schekmanbacteria bacterium RIFCSPLOWO2_12_FULL_38_15</name>
    <dbReference type="NCBI Taxonomy" id="1817883"/>
    <lineage>
        <taxon>Bacteria</taxon>
        <taxon>Candidatus Schekmaniibacteriota</taxon>
    </lineage>
</organism>
<dbReference type="Proteomes" id="UP000178082">
    <property type="component" value="Unassembled WGS sequence"/>
</dbReference>
<dbReference type="AlphaFoldDB" id="A0A1F7SE48"/>
<proteinExistence type="predicted"/>
<evidence type="ECO:0000256" key="2">
    <source>
        <dbReference type="ARBA" id="ARBA00022729"/>
    </source>
</evidence>
<keyword evidence="5" id="KW-1133">Transmembrane helix</keyword>
<keyword evidence="3" id="KW-0256">Endoplasmic reticulum</keyword>
<evidence type="ECO:0000313" key="8">
    <source>
        <dbReference type="Proteomes" id="UP000178082"/>
    </source>
</evidence>
<feature type="transmembrane region" description="Helical" evidence="5">
    <location>
        <begin position="7"/>
        <end position="24"/>
    </location>
</feature>
<evidence type="ECO:0000256" key="3">
    <source>
        <dbReference type="ARBA" id="ARBA00022824"/>
    </source>
</evidence>
<dbReference type="PROSITE" id="PS50076">
    <property type="entry name" value="DNAJ_2"/>
    <property type="match status" value="1"/>
</dbReference>
<dbReference type="GO" id="GO:0051787">
    <property type="term" value="F:misfolded protein binding"/>
    <property type="evidence" value="ECO:0007669"/>
    <property type="project" value="TreeGrafter"/>
</dbReference>
<dbReference type="Gene3D" id="1.10.287.110">
    <property type="entry name" value="DnaJ domain"/>
    <property type="match status" value="1"/>
</dbReference>
<protein>
    <recommendedName>
        <fullName evidence="6">J domain-containing protein</fullName>
    </recommendedName>
</protein>
<evidence type="ECO:0000256" key="1">
    <source>
        <dbReference type="ARBA" id="ARBA00004240"/>
    </source>
</evidence>
<keyword evidence="5" id="KW-0812">Transmembrane</keyword>
<dbReference type="InterPro" id="IPR051727">
    <property type="entry name" value="DnaJ_C3_Co-chaperones"/>
</dbReference>
<keyword evidence="5" id="KW-0472">Membrane</keyword>
<evidence type="ECO:0000256" key="4">
    <source>
        <dbReference type="SAM" id="Coils"/>
    </source>
</evidence>
<dbReference type="PRINTS" id="PR00625">
    <property type="entry name" value="JDOMAIN"/>
</dbReference>
<dbReference type="GO" id="GO:0051087">
    <property type="term" value="F:protein-folding chaperone binding"/>
    <property type="evidence" value="ECO:0007669"/>
    <property type="project" value="TreeGrafter"/>
</dbReference>
<comment type="caution">
    <text evidence="7">The sequence shown here is derived from an EMBL/GenBank/DDBJ whole genome shotgun (WGS) entry which is preliminary data.</text>
</comment>
<feature type="transmembrane region" description="Helical" evidence="5">
    <location>
        <begin position="30"/>
        <end position="49"/>
    </location>
</feature>
<comment type="subcellular location">
    <subcellularLocation>
        <location evidence="1">Endoplasmic reticulum</location>
    </subcellularLocation>
</comment>
<sequence length="400" mass="46187">MKELIGFTIIIVIFLLLLLLAFGLLRVALITLPACVVAISVMLLVLYLFRAHRIHHLNSQGTLARVLMVRFDGQKLYWGLEESKIESYAKAKLATFISIILGIISIWLVLSIVYKKGAFNNLTGFSSSANLVIGYIISGIVVVVTIVKAKPVETLKDAIWERGNCLVSQINTQLERIQELRSLETSIKSIAYQLKISFPVDFNTEIQEFVDTHKNELLSDTSEMNKLIIENIKRAEEDRIHLEKANNHYRAAMKLYTVVAIEVNWTGSMPLIKEMEYDYEGLTSENLKSLLSNRKWDDFQDIVNEIMRDLQRLRELAIKYQEEETNSYKKETDEEKAYRIMEISPAASDKEIKKVYRELVLNYHPDNAEQTTLGIRKLAEERFKEINWAYDFLKGIRNIR</sequence>
<dbReference type="PANTHER" id="PTHR44140:SF2">
    <property type="entry name" value="LD25575P"/>
    <property type="match status" value="1"/>
</dbReference>
<evidence type="ECO:0000256" key="5">
    <source>
        <dbReference type="SAM" id="Phobius"/>
    </source>
</evidence>
<dbReference type="InterPro" id="IPR036869">
    <property type="entry name" value="J_dom_sf"/>
</dbReference>
<reference evidence="7 8" key="1">
    <citation type="journal article" date="2016" name="Nat. Commun.">
        <title>Thousands of microbial genomes shed light on interconnected biogeochemical processes in an aquifer system.</title>
        <authorList>
            <person name="Anantharaman K."/>
            <person name="Brown C.T."/>
            <person name="Hug L.A."/>
            <person name="Sharon I."/>
            <person name="Castelle C.J."/>
            <person name="Probst A.J."/>
            <person name="Thomas B.C."/>
            <person name="Singh A."/>
            <person name="Wilkins M.J."/>
            <person name="Karaoz U."/>
            <person name="Brodie E.L."/>
            <person name="Williams K.H."/>
            <person name="Hubbard S.S."/>
            <person name="Banfield J.F."/>
        </authorList>
    </citation>
    <scope>NUCLEOTIDE SEQUENCE [LARGE SCALE GENOMIC DNA]</scope>
</reference>
<dbReference type="InterPro" id="IPR001623">
    <property type="entry name" value="DnaJ_domain"/>
</dbReference>
<dbReference type="CDD" id="cd06257">
    <property type="entry name" value="DnaJ"/>
    <property type="match status" value="1"/>
</dbReference>
<dbReference type="STRING" id="1817883.A3G31_03455"/>
<evidence type="ECO:0000259" key="6">
    <source>
        <dbReference type="PROSITE" id="PS50076"/>
    </source>
</evidence>
<evidence type="ECO:0000313" key="7">
    <source>
        <dbReference type="EMBL" id="OGL51524.1"/>
    </source>
</evidence>
<dbReference type="SMART" id="SM00271">
    <property type="entry name" value="DnaJ"/>
    <property type="match status" value="1"/>
</dbReference>
<dbReference type="GO" id="GO:0034975">
    <property type="term" value="P:protein folding in endoplasmic reticulum"/>
    <property type="evidence" value="ECO:0007669"/>
    <property type="project" value="TreeGrafter"/>
</dbReference>
<dbReference type="Pfam" id="PF00226">
    <property type="entry name" value="DnaJ"/>
    <property type="match status" value="1"/>
</dbReference>
<dbReference type="SUPFAM" id="SSF46565">
    <property type="entry name" value="Chaperone J-domain"/>
    <property type="match status" value="1"/>
</dbReference>
<feature type="coiled-coil region" evidence="4">
    <location>
        <begin position="225"/>
        <end position="252"/>
    </location>
</feature>